<evidence type="ECO:0000313" key="1">
    <source>
        <dbReference type="EMBL" id="KAE9595288.1"/>
    </source>
</evidence>
<dbReference type="GO" id="GO:0005739">
    <property type="term" value="C:mitochondrion"/>
    <property type="evidence" value="ECO:0007669"/>
    <property type="project" value="TreeGrafter"/>
</dbReference>
<sequence>MESNQDQQSPKSHRFDLIILGASGFTGKYVVKEALKFLNNPSSPLKSIALAGRNVTKLTQTLQWASQPNPPPSLPILTADTTDPASLRALCNQTSLILNCVGPFLLYGEPVVAATIWIYAESRNSWREWRPIIMTGLWKPVRLWFRLVGSIRFLPSLGSCSIHGSG</sequence>
<protein>
    <submittedName>
        <fullName evidence="1">Putative NAD(P)-binding domain-containing protein</fullName>
    </submittedName>
</protein>
<dbReference type="SUPFAM" id="SSF51735">
    <property type="entry name" value="NAD(P)-binding Rossmann-fold domains"/>
    <property type="match status" value="1"/>
</dbReference>
<dbReference type="PANTHER" id="PTHR12286">
    <property type="entry name" value="SACCHAROPINE DEHYDROGENASE-LIKE OXIDOREDUCTASE"/>
    <property type="match status" value="1"/>
</dbReference>
<dbReference type="PANTHER" id="PTHR12286:SF5">
    <property type="entry name" value="SACCHAROPINE DEHYDROGENASE-LIKE OXIDOREDUCTASE"/>
    <property type="match status" value="1"/>
</dbReference>
<dbReference type="GO" id="GO:0005811">
    <property type="term" value="C:lipid droplet"/>
    <property type="evidence" value="ECO:0007669"/>
    <property type="project" value="TreeGrafter"/>
</dbReference>
<dbReference type="InterPro" id="IPR051276">
    <property type="entry name" value="Saccharopine_DH-like_oxidrdct"/>
</dbReference>
<dbReference type="InterPro" id="IPR036291">
    <property type="entry name" value="NAD(P)-bd_dom_sf"/>
</dbReference>
<keyword evidence="2" id="KW-1185">Reference proteome</keyword>
<evidence type="ECO:0000313" key="2">
    <source>
        <dbReference type="Proteomes" id="UP000447434"/>
    </source>
</evidence>
<accession>A0A6A4P7L5</accession>
<dbReference type="EMBL" id="WOCE01000017">
    <property type="protein sequence ID" value="KAE9595288.1"/>
    <property type="molecule type" value="Genomic_DNA"/>
</dbReference>
<dbReference type="Gene3D" id="3.40.50.720">
    <property type="entry name" value="NAD(P)-binding Rossmann-like Domain"/>
    <property type="match status" value="1"/>
</dbReference>
<dbReference type="GO" id="GO:0005886">
    <property type="term" value="C:plasma membrane"/>
    <property type="evidence" value="ECO:0007669"/>
    <property type="project" value="TreeGrafter"/>
</dbReference>
<gene>
    <name evidence="1" type="ORF">Lalb_Chr17g0337111</name>
</gene>
<proteinExistence type="predicted"/>
<name>A0A6A4P7L5_LUPAL</name>
<dbReference type="AlphaFoldDB" id="A0A6A4P7L5"/>
<dbReference type="GO" id="GO:0009247">
    <property type="term" value="P:glycolipid biosynthetic process"/>
    <property type="evidence" value="ECO:0007669"/>
    <property type="project" value="TreeGrafter"/>
</dbReference>
<dbReference type="OrthoDB" id="10268090at2759"/>
<dbReference type="Proteomes" id="UP000447434">
    <property type="component" value="Chromosome 17"/>
</dbReference>
<organism evidence="1 2">
    <name type="scientific">Lupinus albus</name>
    <name type="common">White lupine</name>
    <name type="synonym">Lupinus termis</name>
    <dbReference type="NCBI Taxonomy" id="3870"/>
    <lineage>
        <taxon>Eukaryota</taxon>
        <taxon>Viridiplantae</taxon>
        <taxon>Streptophyta</taxon>
        <taxon>Embryophyta</taxon>
        <taxon>Tracheophyta</taxon>
        <taxon>Spermatophyta</taxon>
        <taxon>Magnoliopsida</taxon>
        <taxon>eudicotyledons</taxon>
        <taxon>Gunneridae</taxon>
        <taxon>Pentapetalae</taxon>
        <taxon>rosids</taxon>
        <taxon>fabids</taxon>
        <taxon>Fabales</taxon>
        <taxon>Fabaceae</taxon>
        <taxon>Papilionoideae</taxon>
        <taxon>50 kb inversion clade</taxon>
        <taxon>genistoids sensu lato</taxon>
        <taxon>core genistoids</taxon>
        <taxon>Genisteae</taxon>
        <taxon>Lupinus</taxon>
    </lineage>
</organism>
<reference evidence="2" key="1">
    <citation type="journal article" date="2020" name="Nat. Commun.">
        <title>Genome sequence of the cluster root forming white lupin.</title>
        <authorList>
            <person name="Hufnagel B."/>
            <person name="Marques A."/>
            <person name="Soriano A."/>
            <person name="Marques L."/>
            <person name="Divol F."/>
            <person name="Doumas P."/>
            <person name="Sallet E."/>
            <person name="Mancinotti D."/>
            <person name="Carrere S."/>
            <person name="Marande W."/>
            <person name="Arribat S."/>
            <person name="Keller J."/>
            <person name="Huneau C."/>
            <person name="Blein T."/>
            <person name="Aime D."/>
            <person name="Laguerre M."/>
            <person name="Taylor J."/>
            <person name="Schubert V."/>
            <person name="Nelson M."/>
            <person name="Geu-Flores F."/>
            <person name="Crespi M."/>
            <person name="Gallardo-Guerrero K."/>
            <person name="Delaux P.-M."/>
            <person name="Salse J."/>
            <person name="Berges H."/>
            <person name="Guyot R."/>
            <person name="Gouzy J."/>
            <person name="Peret B."/>
        </authorList>
    </citation>
    <scope>NUCLEOTIDE SEQUENCE [LARGE SCALE GENOMIC DNA]</scope>
    <source>
        <strain evidence="2">cv. Amiga</strain>
    </source>
</reference>
<comment type="caution">
    <text evidence="1">The sequence shown here is derived from an EMBL/GenBank/DDBJ whole genome shotgun (WGS) entry which is preliminary data.</text>
</comment>